<gene>
    <name evidence="7" type="ORF">MMF94_11965</name>
</gene>
<dbReference type="SUPFAM" id="SSF51735">
    <property type="entry name" value="NAD(P)-binding Rossmann-fold domains"/>
    <property type="match status" value="1"/>
</dbReference>
<keyword evidence="3" id="KW-0560">Oxidoreductase</keyword>
<proteinExistence type="inferred from homology"/>
<feature type="compositionally biased region" description="Basic and acidic residues" evidence="4">
    <location>
        <begin position="335"/>
        <end position="348"/>
    </location>
</feature>
<dbReference type="Proteomes" id="UP001299970">
    <property type="component" value="Unassembled WGS sequence"/>
</dbReference>
<comment type="similarity">
    <text evidence="2">Belongs to the 3-hydroxyacyl-CoA dehydrogenase family.</text>
</comment>
<dbReference type="PIRSF" id="PIRSF000105">
    <property type="entry name" value="HCDH"/>
    <property type="match status" value="1"/>
</dbReference>
<comment type="caution">
    <text evidence="7">The sequence shown here is derived from an EMBL/GenBank/DDBJ whole genome shotgun (WGS) entry which is preliminary data.</text>
</comment>
<dbReference type="Gene3D" id="3.40.50.720">
    <property type="entry name" value="NAD(P)-binding Rossmann-like Domain"/>
    <property type="match status" value="1"/>
</dbReference>
<dbReference type="InterPro" id="IPR006176">
    <property type="entry name" value="3-OHacyl-CoA_DH_NAD-bd"/>
</dbReference>
<feature type="domain" description="3-hydroxyacyl-CoA dehydrogenase C-terminal" evidence="5">
    <location>
        <begin position="198"/>
        <end position="295"/>
    </location>
</feature>
<evidence type="ECO:0000259" key="5">
    <source>
        <dbReference type="Pfam" id="PF00725"/>
    </source>
</evidence>
<dbReference type="InterPro" id="IPR006108">
    <property type="entry name" value="3HC_DH_C"/>
</dbReference>
<dbReference type="PANTHER" id="PTHR48075:SF5">
    <property type="entry name" value="3-HYDROXYBUTYRYL-COA DEHYDROGENASE"/>
    <property type="match status" value="1"/>
</dbReference>
<dbReference type="InterPro" id="IPR013328">
    <property type="entry name" value="6PGD_dom2"/>
</dbReference>
<evidence type="ECO:0000313" key="8">
    <source>
        <dbReference type="Proteomes" id="UP001299970"/>
    </source>
</evidence>
<sequence>MSSDPVASESGADIRTVAVVGSGYMGGGIAQVLALSGRDVVLSDVDAAKAEAARVRLLDEARRFVQTDLFDPGSVEILEQRLRAADSIESAVADVDYVTEAVFEDRQVKADALRRISRAARADTVIGTNTSAIPIGELAESVERPERFLGVHWMNPAPFVPAIELIATARTSEDTIARVEAMVTEAGKVPARIADSPGFVANRLQFALYKEAVRMVDEGLATPSQIDTVVSNAFGFRLALFGPFAIGDMAGLDVYAASYDSLAAEYGDRLAAPERLRKTVEEGNLGIKSGRGFLDIPSEDVPALLAYRDAAYRRLSLLRRELGGAPGLDAAAQKESARKESSEKESGQ</sequence>
<accession>A0ABS9TD07</accession>
<evidence type="ECO:0000259" key="6">
    <source>
        <dbReference type="Pfam" id="PF02737"/>
    </source>
</evidence>
<dbReference type="Pfam" id="PF02737">
    <property type="entry name" value="3HCDH_N"/>
    <property type="match status" value="1"/>
</dbReference>
<evidence type="ECO:0000256" key="2">
    <source>
        <dbReference type="ARBA" id="ARBA00009463"/>
    </source>
</evidence>
<dbReference type="EMBL" id="JAKXMK010000009">
    <property type="protein sequence ID" value="MCH6166402.1"/>
    <property type="molecule type" value="Genomic_DNA"/>
</dbReference>
<reference evidence="7 8" key="1">
    <citation type="submission" date="2022-03" db="EMBL/GenBank/DDBJ databases">
        <title>Pseudonocardia alaer sp. nov., a novel actinomycete isolated from reed forest soil.</title>
        <authorList>
            <person name="Wang L."/>
        </authorList>
    </citation>
    <scope>NUCLEOTIDE SEQUENCE [LARGE SCALE GENOMIC DNA]</scope>
    <source>
        <strain evidence="7 8">Y-16303</strain>
    </source>
</reference>
<dbReference type="PANTHER" id="PTHR48075">
    <property type="entry name" value="3-HYDROXYACYL-COA DEHYDROGENASE FAMILY PROTEIN"/>
    <property type="match status" value="1"/>
</dbReference>
<name>A0ABS9TD07_9PSEU</name>
<dbReference type="Gene3D" id="1.10.1040.10">
    <property type="entry name" value="N-(1-d-carboxylethyl)-l-norvaline Dehydrogenase, domain 2"/>
    <property type="match status" value="1"/>
</dbReference>
<feature type="domain" description="3-hydroxyacyl-CoA dehydrogenase NAD binding" evidence="6">
    <location>
        <begin position="16"/>
        <end position="195"/>
    </location>
</feature>
<dbReference type="PROSITE" id="PS00067">
    <property type="entry name" value="3HCDH"/>
    <property type="match status" value="1"/>
</dbReference>
<comment type="pathway">
    <text evidence="1">Lipid metabolism; butanoate metabolism.</text>
</comment>
<evidence type="ECO:0000256" key="1">
    <source>
        <dbReference type="ARBA" id="ARBA00005086"/>
    </source>
</evidence>
<dbReference type="InterPro" id="IPR036291">
    <property type="entry name" value="NAD(P)-bd_dom_sf"/>
</dbReference>
<feature type="region of interest" description="Disordered" evidence="4">
    <location>
        <begin position="328"/>
        <end position="348"/>
    </location>
</feature>
<evidence type="ECO:0000256" key="3">
    <source>
        <dbReference type="ARBA" id="ARBA00023002"/>
    </source>
</evidence>
<dbReference type="RefSeq" id="WP_241036433.1">
    <property type="nucleotide sequence ID" value="NZ_BAAAJF010000002.1"/>
</dbReference>
<dbReference type="InterPro" id="IPR006180">
    <property type="entry name" value="3-OHacyl-CoA_DH_CS"/>
</dbReference>
<organism evidence="7 8">
    <name type="scientific">Pseudonocardia alaniniphila</name>
    <dbReference type="NCBI Taxonomy" id="75291"/>
    <lineage>
        <taxon>Bacteria</taxon>
        <taxon>Bacillati</taxon>
        <taxon>Actinomycetota</taxon>
        <taxon>Actinomycetes</taxon>
        <taxon>Pseudonocardiales</taxon>
        <taxon>Pseudonocardiaceae</taxon>
        <taxon>Pseudonocardia</taxon>
    </lineage>
</organism>
<dbReference type="InterPro" id="IPR008927">
    <property type="entry name" value="6-PGluconate_DH-like_C_sf"/>
</dbReference>
<dbReference type="Pfam" id="PF00725">
    <property type="entry name" value="3HCDH"/>
    <property type="match status" value="1"/>
</dbReference>
<dbReference type="SUPFAM" id="SSF48179">
    <property type="entry name" value="6-phosphogluconate dehydrogenase C-terminal domain-like"/>
    <property type="match status" value="1"/>
</dbReference>
<evidence type="ECO:0000313" key="7">
    <source>
        <dbReference type="EMBL" id="MCH6166402.1"/>
    </source>
</evidence>
<keyword evidence="8" id="KW-1185">Reference proteome</keyword>
<dbReference type="InterPro" id="IPR022694">
    <property type="entry name" value="3-OHacyl-CoA_DH"/>
</dbReference>
<evidence type="ECO:0000256" key="4">
    <source>
        <dbReference type="SAM" id="MobiDB-lite"/>
    </source>
</evidence>
<protein>
    <submittedName>
        <fullName evidence="7">3-hydroxyacyl-CoA dehydrogenase family protein</fullName>
    </submittedName>
</protein>